<evidence type="ECO:0000256" key="1">
    <source>
        <dbReference type="SAM" id="MobiDB-lite"/>
    </source>
</evidence>
<dbReference type="RefSeq" id="WP_016392935.1">
    <property type="nucleotide sequence ID" value="NZ_BSOM01000034.1"/>
</dbReference>
<protein>
    <submittedName>
        <fullName evidence="2">Uncharacterized protein</fullName>
    </submittedName>
</protein>
<organism evidence="2 3">
    <name type="scientific">Pseudomonas plecoglossicida</name>
    <dbReference type="NCBI Taxonomy" id="70775"/>
    <lineage>
        <taxon>Bacteria</taxon>
        <taxon>Pseudomonadati</taxon>
        <taxon>Pseudomonadota</taxon>
        <taxon>Gammaproteobacteria</taxon>
        <taxon>Pseudomonadales</taxon>
        <taxon>Pseudomonadaceae</taxon>
        <taxon>Pseudomonas</taxon>
    </lineage>
</organism>
<accession>A0AAD0R1B4</accession>
<dbReference type="AlphaFoldDB" id="A0AAD0R1B4"/>
<sequence length="265" mass="28752">MTEQKPGSELRSSLASARELSADLRSDLPNSGDAAAGTLESDLHDISLTLFGAQASTGKAVFAAGRMIVNDAEERRYLLHEQQKRESQEARELANLARWNAQMTTVGGVQMTNEQAQRARQNVIDNDQAYADWAVRKGLINEDQREEFKAGVRRKKELEDKRGRGTLATGEAAEEAQLNQSRVGRAIDSATAYDFQHQGNTPAPEATADARLRSSSSTALDRSTLFQSAPIANTAFNTASNADPLQKPPPTQQVSPSIKATGLDL</sequence>
<evidence type="ECO:0000313" key="2">
    <source>
        <dbReference type="EMBL" id="AXM98044.1"/>
    </source>
</evidence>
<feature type="compositionally biased region" description="Low complexity" evidence="1">
    <location>
        <begin position="9"/>
        <end position="19"/>
    </location>
</feature>
<name>A0AAD0R1B4_PSEDL</name>
<evidence type="ECO:0000313" key="3">
    <source>
        <dbReference type="Proteomes" id="UP000256503"/>
    </source>
</evidence>
<reference evidence="2 3" key="1">
    <citation type="submission" date="2018-07" db="EMBL/GenBank/DDBJ databases">
        <title>Complete genome sequence of a Pseudomonas plecoglossicida strain pathogenic to the marine fish, Larimichthys crocea.</title>
        <authorList>
            <person name="Tao Z."/>
        </authorList>
    </citation>
    <scope>NUCLEOTIDE SEQUENCE [LARGE SCALE GENOMIC DNA]</scope>
    <source>
        <strain evidence="2 3">XSDHY-P</strain>
    </source>
</reference>
<dbReference type="EMBL" id="CP031146">
    <property type="protein sequence ID" value="AXM98044.1"/>
    <property type="molecule type" value="Genomic_DNA"/>
</dbReference>
<feature type="region of interest" description="Disordered" evidence="1">
    <location>
        <begin position="160"/>
        <end position="179"/>
    </location>
</feature>
<feature type="region of interest" description="Disordered" evidence="1">
    <location>
        <begin position="1"/>
        <end position="33"/>
    </location>
</feature>
<dbReference type="Proteomes" id="UP000256503">
    <property type="component" value="Chromosome"/>
</dbReference>
<dbReference type="GeneID" id="49615862"/>
<gene>
    <name evidence="2" type="ORF">DVB73_20810</name>
</gene>
<feature type="region of interest" description="Disordered" evidence="1">
    <location>
        <begin position="197"/>
        <end position="221"/>
    </location>
</feature>
<proteinExistence type="predicted"/>
<feature type="region of interest" description="Disordered" evidence="1">
    <location>
        <begin position="237"/>
        <end position="265"/>
    </location>
</feature>